<dbReference type="InterPro" id="IPR036028">
    <property type="entry name" value="SH3-like_dom_sf"/>
</dbReference>
<dbReference type="InterPro" id="IPR013078">
    <property type="entry name" value="His_Pase_superF_clade-1"/>
</dbReference>
<dbReference type="SUPFAM" id="SSF53254">
    <property type="entry name" value="Phosphoglycerate mutase-like"/>
    <property type="match status" value="1"/>
</dbReference>
<evidence type="ECO:0000256" key="1">
    <source>
        <dbReference type="ARBA" id="ARBA00004496"/>
    </source>
</evidence>
<evidence type="ECO:0000313" key="7">
    <source>
        <dbReference type="Proteomes" id="UP000828390"/>
    </source>
</evidence>
<protein>
    <recommendedName>
        <fullName evidence="5">UBA domain-containing protein</fullName>
    </recommendedName>
</protein>
<comment type="caution">
    <text evidence="6">The sequence shown here is derived from an EMBL/GenBank/DDBJ whole genome shotgun (WGS) entry which is preliminary data.</text>
</comment>
<dbReference type="Pfam" id="PF00300">
    <property type="entry name" value="His_Phos_1"/>
    <property type="match status" value="1"/>
</dbReference>
<gene>
    <name evidence="6" type="ORF">DPMN_011026</name>
</gene>
<feature type="domain" description="UBA" evidence="5">
    <location>
        <begin position="17"/>
        <end position="59"/>
    </location>
</feature>
<evidence type="ECO:0000256" key="4">
    <source>
        <dbReference type="SAM" id="MobiDB-lite"/>
    </source>
</evidence>
<feature type="region of interest" description="Disordered" evidence="4">
    <location>
        <begin position="314"/>
        <end position="334"/>
    </location>
</feature>
<dbReference type="Proteomes" id="UP000828390">
    <property type="component" value="Unassembled WGS sequence"/>
</dbReference>
<name>A0A9D4MZT0_DREPO</name>
<comment type="subcellular location">
    <subcellularLocation>
        <location evidence="1">Cytoplasm</location>
    </subcellularLocation>
</comment>
<dbReference type="FunFam" id="1.10.8.10:FF:000053">
    <property type="entry name" value="Ubiquitin-associated and SH3 domain-containing, A"/>
    <property type="match status" value="1"/>
</dbReference>
<accession>A0A9D4MZT0</accession>
<dbReference type="EMBL" id="JAIWYP010000001">
    <property type="protein sequence ID" value="KAH3887013.1"/>
    <property type="molecule type" value="Genomic_DNA"/>
</dbReference>
<evidence type="ECO:0000256" key="3">
    <source>
        <dbReference type="ARBA" id="ARBA00022490"/>
    </source>
</evidence>
<dbReference type="Gene3D" id="3.40.50.1240">
    <property type="entry name" value="Phosphoglycerate mutase-like"/>
    <property type="match status" value="1"/>
</dbReference>
<dbReference type="PROSITE" id="PS50030">
    <property type="entry name" value="UBA"/>
    <property type="match status" value="1"/>
</dbReference>
<dbReference type="PANTHER" id="PTHR16469:SF27">
    <property type="entry name" value="UBIQUITIN-ASSOCIATED AND SH3 DOMAIN-CONTAINING BA-RELATED"/>
    <property type="match status" value="1"/>
</dbReference>
<dbReference type="PANTHER" id="PTHR16469">
    <property type="entry name" value="UBIQUITIN-ASSOCIATED AND SH3 DOMAIN-CONTAINING BA-RELATED"/>
    <property type="match status" value="1"/>
</dbReference>
<dbReference type="Gene3D" id="2.30.30.40">
    <property type="entry name" value="SH3 Domains"/>
    <property type="match status" value="1"/>
</dbReference>
<keyword evidence="2" id="KW-0728">SH3 domain</keyword>
<dbReference type="InterPro" id="IPR029033">
    <property type="entry name" value="His_PPase_superfam"/>
</dbReference>
<dbReference type="AlphaFoldDB" id="A0A9D4MZT0"/>
<organism evidence="6 7">
    <name type="scientific">Dreissena polymorpha</name>
    <name type="common">Zebra mussel</name>
    <name type="synonym">Mytilus polymorpha</name>
    <dbReference type="NCBI Taxonomy" id="45954"/>
    <lineage>
        <taxon>Eukaryota</taxon>
        <taxon>Metazoa</taxon>
        <taxon>Spiralia</taxon>
        <taxon>Lophotrochozoa</taxon>
        <taxon>Mollusca</taxon>
        <taxon>Bivalvia</taxon>
        <taxon>Autobranchia</taxon>
        <taxon>Heteroconchia</taxon>
        <taxon>Euheterodonta</taxon>
        <taxon>Imparidentia</taxon>
        <taxon>Neoheterodontei</taxon>
        <taxon>Myida</taxon>
        <taxon>Dreissenoidea</taxon>
        <taxon>Dreissenidae</taxon>
        <taxon>Dreissena</taxon>
    </lineage>
</organism>
<dbReference type="InterPro" id="IPR009060">
    <property type="entry name" value="UBA-like_sf"/>
</dbReference>
<dbReference type="CDD" id="cd07067">
    <property type="entry name" value="HP_PGM_like"/>
    <property type="match status" value="1"/>
</dbReference>
<dbReference type="OrthoDB" id="414418at2759"/>
<dbReference type="GO" id="GO:0005737">
    <property type="term" value="C:cytoplasm"/>
    <property type="evidence" value="ECO:0007669"/>
    <property type="project" value="UniProtKB-SubCell"/>
</dbReference>
<dbReference type="Gene3D" id="1.10.8.10">
    <property type="entry name" value="DNA helicase RuvA subunit, C-terminal domain"/>
    <property type="match status" value="1"/>
</dbReference>
<evidence type="ECO:0000313" key="6">
    <source>
        <dbReference type="EMBL" id="KAH3887013.1"/>
    </source>
</evidence>
<keyword evidence="3" id="KW-0963">Cytoplasm</keyword>
<reference evidence="6" key="1">
    <citation type="journal article" date="2019" name="bioRxiv">
        <title>The Genome of the Zebra Mussel, Dreissena polymorpha: A Resource for Invasive Species Research.</title>
        <authorList>
            <person name="McCartney M.A."/>
            <person name="Auch B."/>
            <person name="Kono T."/>
            <person name="Mallez S."/>
            <person name="Zhang Y."/>
            <person name="Obille A."/>
            <person name="Becker A."/>
            <person name="Abrahante J.E."/>
            <person name="Garbe J."/>
            <person name="Badalamenti J.P."/>
            <person name="Herman A."/>
            <person name="Mangelson H."/>
            <person name="Liachko I."/>
            <person name="Sullivan S."/>
            <person name="Sone E.D."/>
            <person name="Koren S."/>
            <person name="Silverstein K.A.T."/>
            <person name="Beckman K.B."/>
            <person name="Gohl D.M."/>
        </authorList>
    </citation>
    <scope>NUCLEOTIDE SEQUENCE</scope>
    <source>
        <strain evidence="6">Duluth1</strain>
        <tissue evidence="6">Whole animal</tissue>
    </source>
</reference>
<evidence type="ECO:0000256" key="2">
    <source>
        <dbReference type="ARBA" id="ARBA00022443"/>
    </source>
</evidence>
<evidence type="ECO:0000259" key="5">
    <source>
        <dbReference type="PROSITE" id="PS50030"/>
    </source>
</evidence>
<sequence length="635" mass="72415">MDKAPPPRRRKSSVLRREDLRSPKDILQQMGFSKSRAEKALAATGDRGVQIASDWLLSHVNDPELDKCTPRQYVLYLCPVGPLQEQLSCFYDTSLKMCGWNGAHNYFPHVTLCPFFTAEDSKSQLVAQALQVLSIYLESCPGQLKMDFFSQNNFIGLFMQDKFYKYFAELVSVFGNECKKHGITVEPVKKQLHITLAYQYLGENHEELMRLAREIDLESECQWEVRLYSREPQVGKSEVRRVRKLYQAQLDDEMDLIEGDCVFMDASENTRSTDKWFYGTSWLTGKQGMFPGPYTDRTAETWTWALHGTELMAQQETEQRNGETSHPQPTASGAGETYEALWKPVDVYAKVDLCKKKGEKVKVEMAPTAAPRKLVVMRHGERMDFVFGRSWVELCFDEQGNYRPCDLNMPASVPKRCGHHYEYAKDAPLTVMGQYQAQLTGEALKAAGVVFTHAYASPSLRCVQTATSVLKAMGQLSTPICVEPGLFEWLGWYQLGLPKFFSPKELEAEGYIIDQTYKPFFSVKKYDIEEKIHGYYRRSGETARNIAITHQHDRGSILIVGHAGSLEVCTRQILGHPPRAEGEFRDLCSRVPYCGLLAIEEDPHSKKWKLLDPLIHTLSHGTNKQTFVHKMLYPS</sequence>
<reference evidence="6" key="2">
    <citation type="submission" date="2020-11" db="EMBL/GenBank/DDBJ databases">
        <authorList>
            <person name="McCartney M.A."/>
            <person name="Auch B."/>
            <person name="Kono T."/>
            <person name="Mallez S."/>
            <person name="Becker A."/>
            <person name="Gohl D.M."/>
            <person name="Silverstein K.A.T."/>
            <person name="Koren S."/>
            <person name="Bechman K.B."/>
            <person name="Herman A."/>
            <person name="Abrahante J.E."/>
            <person name="Garbe J."/>
        </authorList>
    </citation>
    <scope>NUCLEOTIDE SEQUENCE</scope>
    <source>
        <strain evidence="6">Duluth1</strain>
        <tissue evidence="6">Whole animal</tissue>
    </source>
</reference>
<dbReference type="Pfam" id="PF22562">
    <property type="entry name" value="UBA_7"/>
    <property type="match status" value="1"/>
</dbReference>
<dbReference type="InterPro" id="IPR015940">
    <property type="entry name" value="UBA"/>
</dbReference>
<dbReference type="SUPFAM" id="SSF46934">
    <property type="entry name" value="UBA-like"/>
    <property type="match status" value="1"/>
</dbReference>
<keyword evidence="7" id="KW-1185">Reference proteome</keyword>
<dbReference type="SUPFAM" id="SSF50044">
    <property type="entry name" value="SH3-domain"/>
    <property type="match status" value="1"/>
</dbReference>
<dbReference type="CDD" id="cd14301">
    <property type="entry name" value="UBA_UBS3B"/>
    <property type="match status" value="1"/>
</dbReference>
<dbReference type="InterPro" id="IPR051710">
    <property type="entry name" value="Phosphatase_SH3-domain"/>
</dbReference>
<proteinExistence type="predicted"/>